<comment type="caution">
    <text evidence="12">The sequence shown here is derived from an EMBL/GenBank/DDBJ whole genome shotgun (WGS) entry which is preliminary data.</text>
</comment>
<evidence type="ECO:0000256" key="1">
    <source>
        <dbReference type="ARBA" id="ARBA00004162"/>
    </source>
</evidence>
<dbReference type="GO" id="GO:0034220">
    <property type="term" value="P:monoatomic ion transmembrane transport"/>
    <property type="evidence" value="ECO:0007669"/>
    <property type="project" value="UniProtKB-KW"/>
</dbReference>
<evidence type="ECO:0000256" key="3">
    <source>
        <dbReference type="ARBA" id="ARBA00022475"/>
    </source>
</evidence>
<comment type="subcellular location">
    <subcellularLocation>
        <location evidence="1">Cell membrane</location>
        <topology evidence="1">Single-pass membrane protein</topology>
    </subcellularLocation>
</comment>
<accession>A0A6A4VHQ9</accession>
<keyword evidence="6" id="KW-1133">Transmembrane helix</keyword>
<keyword evidence="10" id="KW-0407">Ion channel</keyword>
<dbReference type="Gene3D" id="3.80.10.10">
    <property type="entry name" value="Ribonuclease Inhibitor"/>
    <property type="match status" value="1"/>
</dbReference>
<gene>
    <name evidence="12" type="ORF">FJT64_012671</name>
</gene>
<keyword evidence="3" id="KW-1003">Cell membrane</keyword>
<evidence type="ECO:0000313" key="13">
    <source>
        <dbReference type="Proteomes" id="UP000440578"/>
    </source>
</evidence>
<keyword evidence="5 11" id="KW-0732">Signal</keyword>
<feature type="chain" id="PRO_5025363202" evidence="11">
    <location>
        <begin position="39"/>
        <end position="204"/>
    </location>
</feature>
<evidence type="ECO:0000256" key="8">
    <source>
        <dbReference type="ARBA" id="ARBA00023136"/>
    </source>
</evidence>
<dbReference type="InterPro" id="IPR051432">
    <property type="entry name" value="KCNMA1_auxiliary"/>
</dbReference>
<dbReference type="PANTHER" id="PTHR46473">
    <property type="entry name" value="GH08155P"/>
    <property type="match status" value="1"/>
</dbReference>
<evidence type="ECO:0000256" key="6">
    <source>
        <dbReference type="ARBA" id="ARBA00022989"/>
    </source>
</evidence>
<keyword evidence="8" id="KW-0472">Membrane</keyword>
<dbReference type="OrthoDB" id="8731593at2759"/>
<dbReference type="EMBL" id="VIIS01002068">
    <property type="protein sequence ID" value="KAF0288991.1"/>
    <property type="molecule type" value="Genomic_DNA"/>
</dbReference>
<sequence>MRSDTMLDRRKTVPPGMSRCRLAVLTALLSLCATPTLGQQLPCRSLAEPIDIPCLCAANAENGTDIVCDNVVFGGDFPLLPFRAAIHSFSQRNVGHQRLPAQLFTAANIPLRKLDFSRNVLNQLTGRLLDGLEDTLEEVYLGYNQLGDQLNPIFSTGEFRGLKRLKILDLRSNGIKALDGGILDGCDELQWEMSPEISCLFLTV</sequence>
<dbReference type="PANTHER" id="PTHR46473:SF22">
    <property type="entry name" value="ELRR (EXTRACELLULAR LEUCINE-RICH REPEAT) ONLY"/>
    <property type="match status" value="1"/>
</dbReference>
<dbReference type="Proteomes" id="UP000440578">
    <property type="component" value="Unassembled WGS sequence"/>
</dbReference>
<evidence type="ECO:0000256" key="9">
    <source>
        <dbReference type="ARBA" id="ARBA00023157"/>
    </source>
</evidence>
<evidence type="ECO:0000256" key="5">
    <source>
        <dbReference type="ARBA" id="ARBA00022729"/>
    </source>
</evidence>
<dbReference type="GO" id="GO:0005886">
    <property type="term" value="C:plasma membrane"/>
    <property type="evidence" value="ECO:0007669"/>
    <property type="project" value="UniProtKB-SubCell"/>
</dbReference>
<evidence type="ECO:0000256" key="4">
    <source>
        <dbReference type="ARBA" id="ARBA00022692"/>
    </source>
</evidence>
<dbReference type="SUPFAM" id="SSF52058">
    <property type="entry name" value="L domain-like"/>
    <property type="match status" value="1"/>
</dbReference>
<protein>
    <submittedName>
        <fullName evidence="12">Uncharacterized protein</fullName>
    </submittedName>
</protein>
<keyword evidence="7" id="KW-0406">Ion transport</keyword>
<dbReference type="AlphaFoldDB" id="A0A6A4VHQ9"/>
<organism evidence="12 13">
    <name type="scientific">Amphibalanus amphitrite</name>
    <name type="common">Striped barnacle</name>
    <name type="synonym">Balanus amphitrite</name>
    <dbReference type="NCBI Taxonomy" id="1232801"/>
    <lineage>
        <taxon>Eukaryota</taxon>
        <taxon>Metazoa</taxon>
        <taxon>Ecdysozoa</taxon>
        <taxon>Arthropoda</taxon>
        <taxon>Crustacea</taxon>
        <taxon>Multicrustacea</taxon>
        <taxon>Cirripedia</taxon>
        <taxon>Thoracica</taxon>
        <taxon>Thoracicalcarea</taxon>
        <taxon>Balanomorpha</taxon>
        <taxon>Balanoidea</taxon>
        <taxon>Balanidae</taxon>
        <taxon>Amphibalaninae</taxon>
        <taxon>Amphibalanus</taxon>
    </lineage>
</organism>
<keyword evidence="4" id="KW-0812">Transmembrane</keyword>
<proteinExistence type="predicted"/>
<keyword evidence="2" id="KW-0813">Transport</keyword>
<feature type="signal peptide" evidence="11">
    <location>
        <begin position="1"/>
        <end position="38"/>
    </location>
</feature>
<evidence type="ECO:0000256" key="10">
    <source>
        <dbReference type="ARBA" id="ARBA00023303"/>
    </source>
</evidence>
<keyword evidence="9" id="KW-1015">Disulfide bond</keyword>
<keyword evidence="13" id="KW-1185">Reference proteome</keyword>
<name>A0A6A4VHQ9_AMPAM</name>
<dbReference type="InterPro" id="IPR032675">
    <property type="entry name" value="LRR_dom_sf"/>
</dbReference>
<evidence type="ECO:0000256" key="11">
    <source>
        <dbReference type="SAM" id="SignalP"/>
    </source>
</evidence>
<evidence type="ECO:0000256" key="7">
    <source>
        <dbReference type="ARBA" id="ARBA00023065"/>
    </source>
</evidence>
<evidence type="ECO:0000256" key="2">
    <source>
        <dbReference type="ARBA" id="ARBA00022448"/>
    </source>
</evidence>
<evidence type="ECO:0000313" key="12">
    <source>
        <dbReference type="EMBL" id="KAF0288991.1"/>
    </source>
</evidence>
<reference evidence="12 13" key="1">
    <citation type="submission" date="2019-07" db="EMBL/GenBank/DDBJ databases">
        <title>Draft genome assembly of a fouling barnacle, Amphibalanus amphitrite (Darwin, 1854): The first reference genome for Thecostraca.</title>
        <authorList>
            <person name="Kim W."/>
        </authorList>
    </citation>
    <scope>NUCLEOTIDE SEQUENCE [LARGE SCALE GENOMIC DNA]</scope>
    <source>
        <strain evidence="12">SNU_AA5</strain>
        <tissue evidence="12">Soma without cirri and trophi</tissue>
    </source>
</reference>